<dbReference type="Proteomes" id="UP000235965">
    <property type="component" value="Unassembled WGS sequence"/>
</dbReference>
<dbReference type="AlphaFoldDB" id="A0A2J7QYT1"/>
<sequence>MATLDFFVVLATAVFTGGRVNSFFLTAVTKSPPEGFSPITMDGSGSEFIAGAVTLVTLGLPPTAHTASLYDLSIALFAMADVGSSHHVNGT</sequence>
<keyword evidence="2" id="KW-1185">Reference proteome</keyword>
<evidence type="ECO:0000313" key="2">
    <source>
        <dbReference type="Proteomes" id="UP000235965"/>
    </source>
</evidence>
<comment type="caution">
    <text evidence="1">The sequence shown here is derived from an EMBL/GenBank/DDBJ whole genome shotgun (WGS) entry which is preliminary data.</text>
</comment>
<organism evidence="1 2">
    <name type="scientific">Cryptotermes secundus</name>
    <dbReference type="NCBI Taxonomy" id="105785"/>
    <lineage>
        <taxon>Eukaryota</taxon>
        <taxon>Metazoa</taxon>
        <taxon>Ecdysozoa</taxon>
        <taxon>Arthropoda</taxon>
        <taxon>Hexapoda</taxon>
        <taxon>Insecta</taxon>
        <taxon>Pterygota</taxon>
        <taxon>Neoptera</taxon>
        <taxon>Polyneoptera</taxon>
        <taxon>Dictyoptera</taxon>
        <taxon>Blattodea</taxon>
        <taxon>Blattoidea</taxon>
        <taxon>Termitoidae</taxon>
        <taxon>Kalotermitidae</taxon>
        <taxon>Cryptotermitinae</taxon>
        <taxon>Cryptotermes</taxon>
    </lineage>
</organism>
<protein>
    <submittedName>
        <fullName evidence="1">Uncharacterized protein</fullName>
    </submittedName>
</protein>
<name>A0A2J7QYT1_9NEOP</name>
<proteinExistence type="predicted"/>
<reference evidence="1 2" key="1">
    <citation type="submission" date="2017-12" db="EMBL/GenBank/DDBJ databases">
        <title>Hemimetabolous genomes reveal molecular basis of termite eusociality.</title>
        <authorList>
            <person name="Harrison M.C."/>
            <person name="Jongepier E."/>
            <person name="Robertson H.M."/>
            <person name="Arning N."/>
            <person name="Bitard-Feildel T."/>
            <person name="Chao H."/>
            <person name="Childers C.P."/>
            <person name="Dinh H."/>
            <person name="Doddapaneni H."/>
            <person name="Dugan S."/>
            <person name="Gowin J."/>
            <person name="Greiner C."/>
            <person name="Han Y."/>
            <person name="Hu H."/>
            <person name="Hughes D.S.T."/>
            <person name="Huylmans A.-K."/>
            <person name="Kemena C."/>
            <person name="Kremer L.P.M."/>
            <person name="Lee S.L."/>
            <person name="Lopez-Ezquerra A."/>
            <person name="Mallet L."/>
            <person name="Monroy-Kuhn J.M."/>
            <person name="Moser A."/>
            <person name="Murali S.C."/>
            <person name="Muzny D.M."/>
            <person name="Otani S."/>
            <person name="Piulachs M.-D."/>
            <person name="Poelchau M."/>
            <person name="Qu J."/>
            <person name="Schaub F."/>
            <person name="Wada-Katsumata A."/>
            <person name="Worley K.C."/>
            <person name="Xie Q."/>
            <person name="Ylla G."/>
            <person name="Poulsen M."/>
            <person name="Gibbs R.A."/>
            <person name="Schal C."/>
            <person name="Richards S."/>
            <person name="Belles X."/>
            <person name="Korb J."/>
            <person name="Bornberg-Bauer E."/>
        </authorList>
    </citation>
    <scope>NUCLEOTIDE SEQUENCE [LARGE SCALE GENOMIC DNA]</scope>
    <source>
        <tissue evidence="1">Whole body</tissue>
    </source>
</reference>
<evidence type="ECO:0000313" key="1">
    <source>
        <dbReference type="EMBL" id="PNF33747.1"/>
    </source>
</evidence>
<dbReference type="EMBL" id="NEVH01009083">
    <property type="protein sequence ID" value="PNF33747.1"/>
    <property type="molecule type" value="Genomic_DNA"/>
</dbReference>
<dbReference type="InParanoid" id="A0A2J7QYT1"/>
<gene>
    <name evidence="1" type="ORF">B7P43_G11220</name>
</gene>
<accession>A0A2J7QYT1</accession>